<dbReference type="Proteomes" id="UP000183287">
    <property type="component" value="Unassembled WGS sequence"/>
</dbReference>
<evidence type="ECO:0000313" key="2">
    <source>
        <dbReference type="Proteomes" id="UP000183287"/>
    </source>
</evidence>
<sequence length="49" mass="5229">MFAQAGMLMISSSSFGLLPLGLILFGVLALPASGFAQIIARLRLHNQKK</sequence>
<protein>
    <submittedName>
        <fullName evidence="1">Uncharacterized protein</fullName>
    </submittedName>
</protein>
<keyword evidence="2" id="KW-1185">Reference proteome</keyword>
<gene>
    <name evidence="1" type="ORF">SAMN05421863_11125</name>
</gene>
<evidence type="ECO:0000313" key="1">
    <source>
        <dbReference type="EMBL" id="SFN13998.1"/>
    </source>
</evidence>
<name>A0A1I4WJW3_9PROT</name>
<organism evidence="1 2">
    <name type="scientific">Nitrosomonas communis</name>
    <dbReference type="NCBI Taxonomy" id="44574"/>
    <lineage>
        <taxon>Bacteria</taxon>
        <taxon>Pseudomonadati</taxon>
        <taxon>Pseudomonadota</taxon>
        <taxon>Betaproteobacteria</taxon>
        <taxon>Nitrosomonadales</taxon>
        <taxon>Nitrosomonadaceae</taxon>
        <taxon>Nitrosomonas</taxon>
    </lineage>
</organism>
<proteinExistence type="predicted"/>
<accession>A0A1I4WJW3</accession>
<reference evidence="2" key="1">
    <citation type="submission" date="2016-10" db="EMBL/GenBank/DDBJ databases">
        <authorList>
            <person name="Varghese N."/>
            <person name="Submissions S."/>
        </authorList>
    </citation>
    <scope>NUCLEOTIDE SEQUENCE [LARGE SCALE GENOMIC DNA]</scope>
    <source>
        <strain evidence="2">Nm44</strain>
    </source>
</reference>
<dbReference type="AlphaFoldDB" id="A0A1I4WJW3"/>
<dbReference type="EMBL" id="FOUB01000112">
    <property type="protein sequence ID" value="SFN13998.1"/>
    <property type="molecule type" value="Genomic_DNA"/>
</dbReference>